<protein>
    <recommendedName>
        <fullName evidence="3">C2H2-type domain-containing protein</fullName>
    </recommendedName>
</protein>
<sequence length="87" mass="10038">MRGTSEATERLLEPLDIRVALKPIGTLSFALFNDKDHVNHYEQSRVVYDISCMGCDKEYIDKTSKLMRTRLSEHKLALKRADPRSQV</sequence>
<dbReference type="Proteomes" id="UP000728185">
    <property type="component" value="Unassembled WGS sequence"/>
</dbReference>
<gene>
    <name evidence="1" type="ORF">FBUS_02934</name>
</gene>
<proteinExistence type="predicted"/>
<organism evidence="1 2">
    <name type="scientific">Fasciolopsis buskii</name>
    <dbReference type="NCBI Taxonomy" id="27845"/>
    <lineage>
        <taxon>Eukaryota</taxon>
        <taxon>Metazoa</taxon>
        <taxon>Spiralia</taxon>
        <taxon>Lophotrochozoa</taxon>
        <taxon>Platyhelminthes</taxon>
        <taxon>Trematoda</taxon>
        <taxon>Digenea</taxon>
        <taxon>Plagiorchiida</taxon>
        <taxon>Echinostomata</taxon>
        <taxon>Echinostomatoidea</taxon>
        <taxon>Fasciolidae</taxon>
        <taxon>Fasciolopsis</taxon>
    </lineage>
</organism>
<dbReference type="AlphaFoldDB" id="A0A8E0S4L1"/>
<evidence type="ECO:0000313" key="1">
    <source>
        <dbReference type="EMBL" id="KAA0197768.1"/>
    </source>
</evidence>
<evidence type="ECO:0008006" key="3">
    <source>
        <dbReference type="Google" id="ProtNLM"/>
    </source>
</evidence>
<name>A0A8E0S4L1_9TREM</name>
<reference evidence="1" key="1">
    <citation type="submission" date="2019-05" db="EMBL/GenBank/DDBJ databases">
        <title>Annotation for the trematode Fasciolopsis buski.</title>
        <authorList>
            <person name="Choi Y.-J."/>
        </authorList>
    </citation>
    <scope>NUCLEOTIDE SEQUENCE</scope>
    <source>
        <strain evidence="1">HT</strain>
        <tissue evidence="1">Whole worm</tissue>
    </source>
</reference>
<dbReference type="OrthoDB" id="6274432at2759"/>
<accession>A0A8E0S4L1</accession>
<comment type="caution">
    <text evidence="1">The sequence shown here is derived from an EMBL/GenBank/DDBJ whole genome shotgun (WGS) entry which is preliminary data.</text>
</comment>
<dbReference type="EMBL" id="LUCM01002145">
    <property type="protein sequence ID" value="KAA0197768.1"/>
    <property type="molecule type" value="Genomic_DNA"/>
</dbReference>
<evidence type="ECO:0000313" key="2">
    <source>
        <dbReference type="Proteomes" id="UP000728185"/>
    </source>
</evidence>
<keyword evidence="2" id="KW-1185">Reference proteome</keyword>